<feature type="compositionally biased region" description="Low complexity" evidence="1">
    <location>
        <begin position="57"/>
        <end position="69"/>
    </location>
</feature>
<organism evidence="3">
    <name type="scientific">Ixodes ricinus</name>
    <name type="common">Common tick</name>
    <name type="synonym">Acarus ricinus</name>
    <dbReference type="NCBI Taxonomy" id="34613"/>
    <lineage>
        <taxon>Eukaryota</taxon>
        <taxon>Metazoa</taxon>
        <taxon>Ecdysozoa</taxon>
        <taxon>Arthropoda</taxon>
        <taxon>Chelicerata</taxon>
        <taxon>Arachnida</taxon>
        <taxon>Acari</taxon>
        <taxon>Parasitiformes</taxon>
        <taxon>Ixodida</taxon>
        <taxon>Ixodoidea</taxon>
        <taxon>Ixodidae</taxon>
        <taxon>Ixodinae</taxon>
        <taxon>Ixodes</taxon>
    </lineage>
</organism>
<feature type="chain" id="PRO_5025659884" evidence="2">
    <location>
        <begin position="21"/>
        <end position="75"/>
    </location>
</feature>
<evidence type="ECO:0000256" key="1">
    <source>
        <dbReference type="SAM" id="MobiDB-lite"/>
    </source>
</evidence>
<proteinExistence type="predicted"/>
<name>A0A6B0TU04_IXORI</name>
<dbReference type="EMBL" id="GIFC01001379">
    <property type="protein sequence ID" value="MXU83462.1"/>
    <property type="molecule type" value="Transcribed_RNA"/>
</dbReference>
<feature type="signal peptide" evidence="2">
    <location>
        <begin position="1"/>
        <end position="20"/>
    </location>
</feature>
<accession>A0A6B0TU04</accession>
<reference evidence="3" key="1">
    <citation type="submission" date="2019-12" db="EMBL/GenBank/DDBJ databases">
        <title>An insight into the sialome of adult female Ixodes ricinus ticks feeding for 6 days.</title>
        <authorList>
            <person name="Perner J."/>
            <person name="Ribeiro J.M.C."/>
        </authorList>
    </citation>
    <scope>NUCLEOTIDE SEQUENCE</scope>
    <source>
        <strain evidence="3">Semi-engorged</strain>
        <tissue evidence="3">Salivary glands</tissue>
    </source>
</reference>
<keyword evidence="2" id="KW-0732">Signal</keyword>
<feature type="region of interest" description="Disordered" evidence="1">
    <location>
        <begin position="36"/>
        <end position="75"/>
    </location>
</feature>
<evidence type="ECO:0000313" key="3">
    <source>
        <dbReference type="EMBL" id="MXU83462.1"/>
    </source>
</evidence>
<dbReference type="AlphaFoldDB" id="A0A6B0TU04"/>
<sequence>MKPSLPPNLVKLANVWIVLAIRVRLRAALSSGYSGVRPNRLGDRMAGHKKRRKMDPLMRLSHSSSSRCPPDSRCR</sequence>
<evidence type="ECO:0000256" key="2">
    <source>
        <dbReference type="SAM" id="SignalP"/>
    </source>
</evidence>
<protein>
    <submittedName>
        <fullName evidence="3">Putative secreted protein</fullName>
    </submittedName>
</protein>